<dbReference type="InterPro" id="IPR034718">
    <property type="entry name" value="RlpA"/>
</dbReference>
<dbReference type="InterPro" id="IPR036908">
    <property type="entry name" value="RlpA-like_sf"/>
</dbReference>
<evidence type="ECO:0000256" key="2">
    <source>
        <dbReference type="ARBA" id="ARBA00023316"/>
    </source>
</evidence>
<dbReference type="RefSeq" id="WP_013216348.1">
    <property type="nucleotide sequence ID" value="NC_014313.1"/>
</dbReference>
<keyword evidence="3" id="KW-0732">Signal</keyword>
<keyword evidence="7" id="KW-0449">Lipoprotein</keyword>
<comment type="function">
    <text evidence="3">Lytic transglycosylase with a strong preference for naked glycan strands that lack stem peptides.</text>
</comment>
<dbReference type="CDD" id="cd22268">
    <property type="entry name" value="DPBB_RlpA-like"/>
    <property type="match status" value="1"/>
</dbReference>
<dbReference type="InterPro" id="IPR009009">
    <property type="entry name" value="RlpA-like_DPBB"/>
</dbReference>
<dbReference type="KEGG" id="hdn:Hden_2392"/>
<dbReference type="PANTHER" id="PTHR34183:SF8">
    <property type="entry name" value="ENDOLYTIC PEPTIDOGLYCAN TRANSGLYCOSYLASE RLPA-RELATED"/>
    <property type="match status" value="1"/>
</dbReference>
<accession>D8JRX1</accession>
<evidence type="ECO:0000256" key="4">
    <source>
        <dbReference type="RuleBase" id="RU003495"/>
    </source>
</evidence>
<reference evidence="8" key="1">
    <citation type="journal article" date="2011" name="J. Bacteriol.">
        <title>Genome sequences of eight morphologically diverse alphaproteobacteria.</title>
        <authorList>
            <consortium name="US DOE Joint Genome Institute"/>
            <person name="Brown P.J."/>
            <person name="Kysela D.T."/>
            <person name="Buechlein A."/>
            <person name="Hemmerich C."/>
            <person name="Brun Y.V."/>
        </authorList>
    </citation>
    <scope>NUCLEOTIDE SEQUENCE [LARGE SCALE GENOMIC DNA]</scope>
    <source>
        <strain evidence="8">ATCC 51888 / DSM 1869 / NCIB 11706 / TK 0415</strain>
    </source>
</reference>
<dbReference type="Proteomes" id="UP000002033">
    <property type="component" value="Chromosome"/>
</dbReference>
<dbReference type="HAMAP" id="MF_02071">
    <property type="entry name" value="RlpA"/>
    <property type="match status" value="1"/>
</dbReference>
<proteinExistence type="inferred from homology"/>
<name>D8JRX1_HYPDA</name>
<dbReference type="eggNOG" id="COG0797">
    <property type="taxonomic scope" value="Bacteria"/>
</dbReference>
<dbReference type="AlphaFoldDB" id="D8JRX1"/>
<dbReference type="Pfam" id="PF03330">
    <property type="entry name" value="DPBB_1"/>
    <property type="match status" value="1"/>
</dbReference>
<dbReference type="GO" id="GO:0071555">
    <property type="term" value="P:cell wall organization"/>
    <property type="evidence" value="ECO:0007669"/>
    <property type="project" value="UniProtKB-KW"/>
</dbReference>
<dbReference type="STRING" id="582899.Hden_2392"/>
<dbReference type="EC" id="4.2.2.-" evidence="3"/>
<dbReference type="Gene3D" id="2.40.40.10">
    <property type="entry name" value="RlpA-like domain"/>
    <property type="match status" value="1"/>
</dbReference>
<evidence type="ECO:0000256" key="5">
    <source>
        <dbReference type="SAM" id="MobiDB-lite"/>
    </source>
</evidence>
<organism evidence="7 8">
    <name type="scientific">Hyphomicrobium denitrificans (strain ATCC 51888 / DSM 1869 / NCIMB 11706 / TK 0415)</name>
    <dbReference type="NCBI Taxonomy" id="582899"/>
    <lineage>
        <taxon>Bacteria</taxon>
        <taxon>Pseudomonadati</taxon>
        <taxon>Pseudomonadota</taxon>
        <taxon>Alphaproteobacteria</taxon>
        <taxon>Hyphomicrobiales</taxon>
        <taxon>Hyphomicrobiaceae</taxon>
        <taxon>Hyphomicrobium</taxon>
    </lineage>
</organism>
<dbReference type="GO" id="GO:0000270">
    <property type="term" value="P:peptidoglycan metabolic process"/>
    <property type="evidence" value="ECO:0007669"/>
    <property type="project" value="UniProtKB-UniRule"/>
</dbReference>
<evidence type="ECO:0000259" key="6">
    <source>
        <dbReference type="Pfam" id="PF03330"/>
    </source>
</evidence>
<dbReference type="InterPro" id="IPR012997">
    <property type="entry name" value="RplA"/>
</dbReference>
<evidence type="ECO:0000313" key="8">
    <source>
        <dbReference type="Proteomes" id="UP000002033"/>
    </source>
</evidence>
<sequence precursor="true">MRSLIAVAAFGIVGMAASAAPADAAAWNCRGSAHVCGKSVSHKAGKSHVSHKSSHSRHAYAPRRGVKHSRYASRNRVARRNYSSAPVRKRRVSHAAPAGRVASSGMASYYWQGQMTASGVRFNPSALTAAHRSLPFGTRVRVTNRSNGRSVVVTINDRGPFIGGRIIDLSRAAAQAISMTGQGVAAVSLEVLGRS</sequence>
<feature type="compositionally biased region" description="Basic residues" evidence="5">
    <location>
        <begin position="42"/>
        <end position="79"/>
    </location>
</feature>
<evidence type="ECO:0000313" key="7">
    <source>
        <dbReference type="EMBL" id="ADJ24189.1"/>
    </source>
</evidence>
<feature type="chain" id="PRO_5009991250" description="Endolytic peptidoglycan transglycosylase RlpA" evidence="3">
    <location>
        <begin position="20"/>
        <end position="195"/>
    </location>
</feature>
<dbReference type="PANTHER" id="PTHR34183">
    <property type="entry name" value="ENDOLYTIC PEPTIDOGLYCAN TRANSGLYCOSYLASE RLPA"/>
    <property type="match status" value="1"/>
</dbReference>
<dbReference type="GO" id="GO:0008932">
    <property type="term" value="F:lytic endotransglycosylase activity"/>
    <property type="evidence" value="ECO:0007669"/>
    <property type="project" value="UniProtKB-UniRule"/>
</dbReference>
<evidence type="ECO:0000256" key="1">
    <source>
        <dbReference type="ARBA" id="ARBA00023239"/>
    </source>
</evidence>
<keyword evidence="2 3" id="KW-0961">Cell wall biogenesis/degradation</keyword>
<evidence type="ECO:0000256" key="3">
    <source>
        <dbReference type="HAMAP-Rule" id="MF_02071"/>
    </source>
</evidence>
<dbReference type="NCBIfam" id="TIGR00413">
    <property type="entry name" value="rlpA"/>
    <property type="match status" value="1"/>
</dbReference>
<dbReference type="OrthoDB" id="9779128at2"/>
<comment type="similarity">
    <text evidence="3 4">Belongs to the RlpA family.</text>
</comment>
<keyword evidence="8" id="KW-1185">Reference proteome</keyword>
<dbReference type="SUPFAM" id="SSF50685">
    <property type="entry name" value="Barwin-like endoglucanases"/>
    <property type="match status" value="1"/>
</dbReference>
<dbReference type="EMBL" id="CP002083">
    <property type="protein sequence ID" value="ADJ24189.1"/>
    <property type="molecule type" value="Genomic_DNA"/>
</dbReference>
<gene>
    <name evidence="3" type="primary">rlpA</name>
    <name evidence="7" type="ordered locus">Hden_2392</name>
</gene>
<feature type="region of interest" description="Disordered" evidence="5">
    <location>
        <begin position="42"/>
        <end position="96"/>
    </location>
</feature>
<protein>
    <recommendedName>
        <fullName evidence="3">Endolytic peptidoglycan transglycosylase RlpA</fullName>
        <ecNumber evidence="3">4.2.2.-</ecNumber>
    </recommendedName>
</protein>
<dbReference type="HOGENOM" id="CLU_042923_6_2_5"/>
<feature type="domain" description="RlpA-like protein double-psi beta-barrel" evidence="6">
    <location>
        <begin position="103"/>
        <end position="188"/>
    </location>
</feature>
<keyword evidence="1 3" id="KW-0456">Lyase</keyword>
<feature type="signal peptide" evidence="3">
    <location>
        <begin position="1"/>
        <end position="19"/>
    </location>
</feature>